<dbReference type="Proteomes" id="UP000199701">
    <property type="component" value="Unassembled WGS sequence"/>
</dbReference>
<name>A0A1I0M0Z3_9FIRM</name>
<gene>
    <name evidence="1" type="ORF">SAMN05421659_1016</name>
</gene>
<dbReference type="EMBL" id="FOJI01000001">
    <property type="protein sequence ID" value="SEV81296.1"/>
    <property type="molecule type" value="Genomic_DNA"/>
</dbReference>
<dbReference type="AlphaFoldDB" id="A0A1I0M0Z3"/>
<dbReference type="RefSeq" id="WP_139197187.1">
    <property type="nucleotide sequence ID" value="NZ_FOJI01000001.1"/>
</dbReference>
<proteinExistence type="predicted"/>
<reference evidence="1 2" key="1">
    <citation type="submission" date="2016-10" db="EMBL/GenBank/DDBJ databases">
        <authorList>
            <person name="de Groot N.N."/>
        </authorList>
    </citation>
    <scope>NUCLEOTIDE SEQUENCE [LARGE SCALE GENOMIC DNA]</scope>
    <source>
        <strain evidence="1 2">DSM 9179</strain>
    </source>
</reference>
<organism evidence="1 2">
    <name type="scientific">[Clostridium] fimetarium</name>
    <dbReference type="NCBI Taxonomy" id="99656"/>
    <lineage>
        <taxon>Bacteria</taxon>
        <taxon>Bacillati</taxon>
        <taxon>Bacillota</taxon>
        <taxon>Clostridia</taxon>
        <taxon>Lachnospirales</taxon>
        <taxon>Lachnospiraceae</taxon>
    </lineage>
</organism>
<accession>A0A1I0M0Z3</accession>
<sequence>MTQLNNDNYDVSIMSTDTDCLEGIREALKIAMLTDQIVEVGLNCFGEPEVVEGLIIEVCSRTFCIKIEDSRDRRCGHDEILKYDIENVEYVEFC</sequence>
<keyword evidence="2" id="KW-1185">Reference proteome</keyword>
<evidence type="ECO:0000313" key="2">
    <source>
        <dbReference type="Proteomes" id="UP000199701"/>
    </source>
</evidence>
<protein>
    <submittedName>
        <fullName evidence="1">Uncharacterized protein</fullName>
    </submittedName>
</protein>
<evidence type="ECO:0000313" key="1">
    <source>
        <dbReference type="EMBL" id="SEV81296.1"/>
    </source>
</evidence>